<name>A0A845R0M9_9CLOT</name>
<keyword evidence="1" id="KW-0472">Membrane</keyword>
<feature type="transmembrane region" description="Helical" evidence="1">
    <location>
        <begin position="37"/>
        <end position="63"/>
    </location>
</feature>
<dbReference type="InterPro" id="IPR032531">
    <property type="entry name" value="DUF4956"/>
</dbReference>
<protein>
    <submittedName>
        <fullName evidence="2">DUF4956 domain-containing protein</fullName>
    </submittedName>
</protein>
<organism evidence="2 3">
    <name type="scientific">Senegalia massiliensis</name>
    <dbReference type="NCBI Taxonomy" id="1720316"/>
    <lineage>
        <taxon>Bacteria</taxon>
        <taxon>Bacillati</taxon>
        <taxon>Bacillota</taxon>
        <taxon>Clostridia</taxon>
        <taxon>Eubacteriales</taxon>
        <taxon>Clostridiaceae</taxon>
        <taxon>Senegalia</taxon>
    </lineage>
</organism>
<gene>
    <name evidence="2" type="ORF">D3Z33_04570</name>
</gene>
<keyword evidence="3" id="KW-1185">Reference proteome</keyword>
<keyword evidence="1" id="KW-1133">Transmembrane helix</keyword>
<proteinExistence type="predicted"/>
<sequence length="203" mass="22651">MFSIQNMIVALILGILVCITYRITYSGVAYNKRFNTSLMMLTLITTMVMNILASSLALSLGMVGALSIIRFRTAVKDPRDTTYIFWAIAIGLGAGSSNYYVVAIGSIFVVIISLILSFGFKDSNSYLIIVRGNLESLETVRSSLFQIYKACKLRAETVTENHIEIVYQIKIRKNENIKEYEKLKSIEGVEFVNMVAQDGETLG</sequence>
<evidence type="ECO:0000313" key="2">
    <source>
        <dbReference type="EMBL" id="NBI06133.1"/>
    </source>
</evidence>
<comment type="caution">
    <text evidence="2">The sequence shown here is derived from an EMBL/GenBank/DDBJ whole genome shotgun (WGS) entry which is preliminary data.</text>
</comment>
<evidence type="ECO:0000256" key="1">
    <source>
        <dbReference type="SAM" id="Phobius"/>
    </source>
</evidence>
<accession>A0A845R0M9</accession>
<reference evidence="2 3" key="1">
    <citation type="submission" date="2018-08" db="EMBL/GenBank/DDBJ databases">
        <title>Murine metabolic-syndrome-specific gut microbial biobank.</title>
        <authorList>
            <person name="Liu C."/>
        </authorList>
    </citation>
    <scope>NUCLEOTIDE SEQUENCE [LARGE SCALE GENOMIC DNA]</scope>
    <source>
        <strain evidence="2 3">583</strain>
    </source>
</reference>
<keyword evidence="1" id="KW-0812">Transmembrane</keyword>
<dbReference type="Pfam" id="PF16316">
    <property type="entry name" value="DUF4956"/>
    <property type="match status" value="1"/>
</dbReference>
<dbReference type="EMBL" id="QXXA01000005">
    <property type="protein sequence ID" value="NBI06133.1"/>
    <property type="molecule type" value="Genomic_DNA"/>
</dbReference>
<feature type="transmembrane region" description="Helical" evidence="1">
    <location>
        <begin position="83"/>
        <end position="116"/>
    </location>
</feature>
<evidence type="ECO:0000313" key="3">
    <source>
        <dbReference type="Proteomes" id="UP000467132"/>
    </source>
</evidence>
<feature type="transmembrane region" description="Helical" evidence="1">
    <location>
        <begin position="6"/>
        <end position="25"/>
    </location>
</feature>
<dbReference type="OrthoDB" id="9803265at2"/>
<dbReference type="Proteomes" id="UP000467132">
    <property type="component" value="Unassembled WGS sequence"/>
</dbReference>
<dbReference type="AlphaFoldDB" id="A0A845R0M9"/>